<gene>
    <name evidence="3" type="primary">narJ</name>
    <name evidence="3" type="ORF">AQPW35_45640</name>
</gene>
<sequence>MSFFNTTPTTATKTLRVLAHLLSYPDAELRSHLPELQSALHDEGALSGARLAELDALITRLSRRRPLDVEADHVELFDRGRGTALHLFEHVHGDSRDRGPAMVDLCQTYEAAGLFLAPGELPDHLTVVLQYASTQPPAQAKAFLGEIAHILQVIFSALLRREAAHACVLAALLDLAGEKAQAVAVPPEPELDESWAEPVAFDGCSTQGQARPGQPQPIQIVRPPVRHVAPTAPGASS</sequence>
<dbReference type="GO" id="GO:0016530">
    <property type="term" value="F:metallochaperone activity"/>
    <property type="evidence" value="ECO:0007669"/>
    <property type="project" value="TreeGrafter"/>
</dbReference>
<accession>A0A480AVY1</accession>
<name>A0A480AVY1_9BURK</name>
<evidence type="ECO:0000313" key="3">
    <source>
        <dbReference type="EMBL" id="GCL65483.1"/>
    </source>
</evidence>
<reference evidence="4" key="1">
    <citation type="submission" date="2019-03" db="EMBL/GenBank/DDBJ databases">
        <title>Aquabacterium pictum sp.nov., the first bacteriochlorophyll a-containing freshwater bacterium in the genus Aquabacterium of the class Betaproteobacteria.</title>
        <authorList>
            <person name="Hirose S."/>
            <person name="Tank M."/>
            <person name="Hara E."/>
            <person name="Tamaki H."/>
            <person name="Takaichi S."/>
            <person name="Haruta S."/>
            <person name="Hanada S."/>
        </authorList>
    </citation>
    <scope>NUCLEOTIDE SEQUENCE [LARGE SCALE GENOMIC DNA]</scope>
    <source>
        <strain evidence="4">W35</strain>
    </source>
</reference>
<dbReference type="InterPro" id="IPR020945">
    <property type="entry name" value="DMSO/NO3_reduct_chaperone"/>
</dbReference>
<keyword evidence="4" id="KW-1185">Reference proteome</keyword>
<evidence type="ECO:0000313" key="4">
    <source>
        <dbReference type="Proteomes" id="UP000301751"/>
    </source>
</evidence>
<dbReference type="InterPro" id="IPR036411">
    <property type="entry name" value="TorD-like_sf"/>
</dbReference>
<dbReference type="PANTHER" id="PTHR43680:SF2">
    <property type="entry name" value="NITRATE REDUCTASE MOLYBDENUM COFACTOR ASSEMBLY CHAPERONE NARJ"/>
    <property type="match status" value="1"/>
</dbReference>
<dbReference type="EMBL" id="BJCL01000017">
    <property type="protein sequence ID" value="GCL65483.1"/>
    <property type="molecule type" value="Genomic_DNA"/>
</dbReference>
<dbReference type="SUPFAM" id="SSF89155">
    <property type="entry name" value="TorD-like"/>
    <property type="match status" value="1"/>
</dbReference>
<dbReference type="Pfam" id="PF02613">
    <property type="entry name" value="Nitrate_red_del"/>
    <property type="match status" value="1"/>
</dbReference>
<dbReference type="PANTHER" id="PTHR43680">
    <property type="entry name" value="NITRATE REDUCTASE MOLYBDENUM COFACTOR ASSEMBLY CHAPERONE"/>
    <property type="match status" value="1"/>
</dbReference>
<protein>
    <submittedName>
        <fullName evidence="3">Respiratory nitrate reductase subunit</fullName>
    </submittedName>
</protein>
<evidence type="ECO:0000256" key="1">
    <source>
        <dbReference type="ARBA" id="ARBA00023063"/>
    </source>
</evidence>
<dbReference type="GO" id="GO:0042128">
    <property type="term" value="P:nitrate assimilation"/>
    <property type="evidence" value="ECO:0007669"/>
    <property type="project" value="UniProtKB-KW"/>
</dbReference>
<dbReference type="RefSeq" id="WP_137735196.1">
    <property type="nucleotide sequence ID" value="NZ_BJCL01000017.1"/>
</dbReference>
<proteinExistence type="predicted"/>
<dbReference type="NCBIfam" id="TIGR00684">
    <property type="entry name" value="narJ"/>
    <property type="match status" value="1"/>
</dbReference>
<dbReference type="AlphaFoldDB" id="A0A480AVY1"/>
<dbReference type="GO" id="GO:0051131">
    <property type="term" value="P:chaperone-mediated protein complex assembly"/>
    <property type="evidence" value="ECO:0007669"/>
    <property type="project" value="InterPro"/>
</dbReference>
<evidence type="ECO:0000256" key="2">
    <source>
        <dbReference type="SAM" id="MobiDB-lite"/>
    </source>
</evidence>
<dbReference type="GO" id="GO:0051082">
    <property type="term" value="F:unfolded protein binding"/>
    <property type="evidence" value="ECO:0007669"/>
    <property type="project" value="InterPro"/>
</dbReference>
<keyword evidence="1" id="KW-0534">Nitrate assimilation</keyword>
<dbReference type="Gene3D" id="1.10.3480.10">
    <property type="entry name" value="TorD-like"/>
    <property type="match status" value="1"/>
</dbReference>
<organism evidence="3 4">
    <name type="scientific">Pseudaquabacterium pictum</name>
    <dbReference type="NCBI Taxonomy" id="2315236"/>
    <lineage>
        <taxon>Bacteria</taxon>
        <taxon>Pseudomonadati</taxon>
        <taxon>Pseudomonadota</taxon>
        <taxon>Betaproteobacteria</taxon>
        <taxon>Burkholderiales</taxon>
        <taxon>Sphaerotilaceae</taxon>
        <taxon>Pseudaquabacterium</taxon>
    </lineage>
</organism>
<dbReference type="OrthoDB" id="8478585at2"/>
<feature type="compositionally biased region" description="Low complexity" evidence="2">
    <location>
        <begin position="211"/>
        <end position="223"/>
    </location>
</feature>
<dbReference type="InterPro" id="IPR003765">
    <property type="entry name" value="NO3_reductase_chaperone_NarJ"/>
</dbReference>
<feature type="region of interest" description="Disordered" evidence="2">
    <location>
        <begin position="203"/>
        <end position="237"/>
    </location>
</feature>
<dbReference type="Proteomes" id="UP000301751">
    <property type="component" value="Unassembled WGS sequence"/>
</dbReference>
<comment type="caution">
    <text evidence="3">The sequence shown here is derived from an EMBL/GenBank/DDBJ whole genome shotgun (WGS) entry which is preliminary data.</text>
</comment>